<evidence type="ECO:0000313" key="2">
    <source>
        <dbReference type="Proteomes" id="UP000623440"/>
    </source>
</evidence>
<gene>
    <name evidence="1" type="ORF">H6G97_48325</name>
</gene>
<dbReference type="Proteomes" id="UP000623440">
    <property type="component" value="Unassembled WGS sequence"/>
</dbReference>
<reference evidence="1 2" key="1">
    <citation type="journal article" date="2020" name="ISME J.">
        <title>Comparative genomics reveals insights into cyanobacterial evolution and habitat adaptation.</title>
        <authorList>
            <person name="Chen M.Y."/>
            <person name="Teng W.K."/>
            <person name="Zhao L."/>
            <person name="Hu C.X."/>
            <person name="Zhou Y.K."/>
            <person name="Han B.P."/>
            <person name="Song L.R."/>
            <person name="Shu W.S."/>
        </authorList>
    </citation>
    <scope>NUCLEOTIDE SEQUENCE [LARGE SCALE GENOMIC DNA]</scope>
    <source>
        <strain evidence="1 2">FACHB-838</strain>
    </source>
</reference>
<protein>
    <submittedName>
        <fullName evidence="1">Uncharacterized protein</fullName>
    </submittedName>
</protein>
<evidence type="ECO:0000313" key="1">
    <source>
        <dbReference type="EMBL" id="MBD2536647.1"/>
    </source>
</evidence>
<comment type="caution">
    <text evidence="1">The sequence shown here is derived from an EMBL/GenBank/DDBJ whole genome shotgun (WGS) entry which is preliminary data.</text>
</comment>
<sequence length="91" mass="9646">MDGNQRKYKGQVEINDLINDAVKNAVFRRNEVIDSEDALSALSNEEAGSIVGGITKATEPVQVGLIACDPPIVCGKSPSPQNSIASQVFES</sequence>
<accession>A0ABR8E4H0</accession>
<proteinExistence type="predicted"/>
<dbReference type="EMBL" id="JACJSI010000516">
    <property type="protein sequence ID" value="MBD2536647.1"/>
    <property type="molecule type" value="Genomic_DNA"/>
</dbReference>
<keyword evidence="2" id="KW-1185">Reference proteome</keyword>
<organism evidence="1 2">
    <name type="scientific">Nostoc flagelliforme FACHB-838</name>
    <dbReference type="NCBI Taxonomy" id="2692904"/>
    <lineage>
        <taxon>Bacteria</taxon>
        <taxon>Bacillati</taxon>
        <taxon>Cyanobacteriota</taxon>
        <taxon>Cyanophyceae</taxon>
        <taxon>Nostocales</taxon>
        <taxon>Nostocaceae</taxon>
        <taxon>Nostoc</taxon>
    </lineage>
</organism>
<name>A0ABR8E4H0_9NOSO</name>
<dbReference type="RefSeq" id="WP_190947336.1">
    <property type="nucleotide sequence ID" value="NZ_JACJSI010000516.1"/>
</dbReference>